<keyword evidence="5" id="KW-0961">Cell wall biogenesis/degradation</keyword>
<dbReference type="GO" id="GO:0071555">
    <property type="term" value="P:cell wall organization"/>
    <property type="evidence" value="ECO:0007669"/>
    <property type="project" value="UniProtKB-KW"/>
</dbReference>
<keyword evidence="3" id="KW-0133">Cell shape</keyword>
<evidence type="ECO:0000259" key="7">
    <source>
        <dbReference type="PROSITE" id="PS52029"/>
    </source>
</evidence>
<feature type="domain" description="L,D-TPase catalytic" evidence="7">
    <location>
        <begin position="76"/>
        <end position="207"/>
    </location>
</feature>
<keyword evidence="4" id="KW-0573">Peptidoglycan synthesis</keyword>
<keyword evidence="2" id="KW-0808">Transferase</keyword>
<evidence type="ECO:0000256" key="5">
    <source>
        <dbReference type="ARBA" id="ARBA00023316"/>
    </source>
</evidence>
<keyword evidence="6" id="KW-0472">Membrane</keyword>
<dbReference type="GO" id="GO:0016740">
    <property type="term" value="F:transferase activity"/>
    <property type="evidence" value="ECO:0007669"/>
    <property type="project" value="UniProtKB-KW"/>
</dbReference>
<dbReference type="SUPFAM" id="SSF141523">
    <property type="entry name" value="L,D-transpeptidase catalytic domain-like"/>
    <property type="match status" value="1"/>
</dbReference>
<evidence type="ECO:0000313" key="8">
    <source>
        <dbReference type="EMBL" id="VAW73318.1"/>
    </source>
</evidence>
<proteinExistence type="predicted"/>
<protein>
    <submittedName>
        <fullName evidence="8">Glutamate synthase [NADPH] large chain</fullName>
        <ecNumber evidence="8">1.4.1.13</ecNumber>
    </submittedName>
</protein>
<keyword evidence="6" id="KW-0812">Transmembrane</keyword>
<dbReference type="UniPathway" id="UPA00219"/>
<dbReference type="PANTHER" id="PTHR36699:SF1">
    <property type="entry name" value="L,D-TRANSPEPTIDASE YAFK-RELATED"/>
    <property type="match status" value="1"/>
</dbReference>
<keyword evidence="6" id="KW-1133">Transmembrane helix</keyword>
<evidence type="ECO:0000256" key="1">
    <source>
        <dbReference type="ARBA" id="ARBA00004752"/>
    </source>
</evidence>
<name>A0A3B0XY69_9ZZZZ</name>
<dbReference type="PANTHER" id="PTHR36699">
    <property type="entry name" value="LD-TRANSPEPTIDASE"/>
    <property type="match status" value="1"/>
</dbReference>
<dbReference type="InterPro" id="IPR038063">
    <property type="entry name" value="Transpep_catalytic_dom"/>
</dbReference>
<gene>
    <name evidence="8" type="ORF">MNBD_GAMMA12-3316</name>
</gene>
<dbReference type="GO" id="GO:0009252">
    <property type="term" value="P:peptidoglycan biosynthetic process"/>
    <property type="evidence" value="ECO:0007669"/>
    <property type="project" value="UniProtKB-UniPathway"/>
</dbReference>
<sequence length="253" mass="28523">MSAFAKWIFYSLFGTMTVVLLITLISQSYSGNDQRVLVKKSPRTVKAVTSHYSVAVDQRLKPWFDKAQVQYPPQKISLLAFKKEQRLELWAMQSSAWVLIRQYNFTASSGVLGPKLKEGDKQIPEGLYKISGLNPNSSYHLSMKINYPNDFDLRYALKEGRQNPGSNIFIHGRNKSIGCIALGDVAIEELFVLVATIGQKDVPVIVAPWDFRKKKLNTLVIPVNVRKKWLKGLYKTIDSKLKAYPLTAATPTG</sequence>
<evidence type="ECO:0000256" key="3">
    <source>
        <dbReference type="ARBA" id="ARBA00022960"/>
    </source>
</evidence>
<dbReference type="CDD" id="cd16913">
    <property type="entry name" value="YkuD_like"/>
    <property type="match status" value="1"/>
</dbReference>
<dbReference type="GO" id="GO:0004355">
    <property type="term" value="F:glutamate synthase (NADPH) activity"/>
    <property type="evidence" value="ECO:0007669"/>
    <property type="project" value="UniProtKB-EC"/>
</dbReference>
<dbReference type="PROSITE" id="PS52029">
    <property type="entry name" value="LD_TPASE"/>
    <property type="match status" value="1"/>
</dbReference>
<dbReference type="EC" id="1.4.1.13" evidence="8"/>
<evidence type="ECO:0000256" key="6">
    <source>
        <dbReference type="SAM" id="Phobius"/>
    </source>
</evidence>
<dbReference type="GO" id="GO:0008360">
    <property type="term" value="P:regulation of cell shape"/>
    <property type="evidence" value="ECO:0007669"/>
    <property type="project" value="UniProtKB-KW"/>
</dbReference>
<accession>A0A3B0XY69</accession>
<comment type="pathway">
    <text evidence="1">Cell wall biogenesis; peptidoglycan biosynthesis.</text>
</comment>
<dbReference type="Pfam" id="PF03734">
    <property type="entry name" value="YkuD"/>
    <property type="match status" value="1"/>
</dbReference>
<reference evidence="8" key="1">
    <citation type="submission" date="2018-06" db="EMBL/GenBank/DDBJ databases">
        <authorList>
            <person name="Zhirakovskaya E."/>
        </authorList>
    </citation>
    <scope>NUCLEOTIDE SEQUENCE</scope>
</reference>
<evidence type="ECO:0000256" key="4">
    <source>
        <dbReference type="ARBA" id="ARBA00022984"/>
    </source>
</evidence>
<feature type="transmembrane region" description="Helical" evidence="6">
    <location>
        <begin position="7"/>
        <end position="25"/>
    </location>
</feature>
<dbReference type="AlphaFoldDB" id="A0A3B0XY69"/>
<dbReference type="EMBL" id="UOFL01000043">
    <property type="protein sequence ID" value="VAW73318.1"/>
    <property type="molecule type" value="Genomic_DNA"/>
</dbReference>
<keyword evidence="8" id="KW-0560">Oxidoreductase</keyword>
<organism evidence="8">
    <name type="scientific">hydrothermal vent metagenome</name>
    <dbReference type="NCBI Taxonomy" id="652676"/>
    <lineage>
        <taxon>unclassified sequences</taxon>
        <taxon>metagenomes</taxon>
        <taxon>ecological metagenomes</taxon>
    </lineage>
</organism>
<evidence type="ECO:0000256" key="2">
    <source>
        <dbReference type="ARBA" id="ARBA00022679"/>
    </source>
</evidence>
<dbReference type="InterPro" id="IPR005490">
    <property type="entry name" value="LD_TPept_cat_dom"/>
</dbReference>